<dbReference type="PROSITE" id="PS50977">
    <property type="entry name" value="HTH_TETR_2"/>
    <property type="match status" value="1"/>
</dbReference>
<organism evidence="6 7">
    <name type="scientific">Kitasatospora paranensis</name>
    <dbReference type="NCBI Taxonomy" id="258053"/>
    <lineage>
        <taxon>Bacteria</taxon>
        <taxon>Bacillati</taxon>
        <taxon>Actinomycetota</taxon>
        <taxon>Actinomycetes</taxon>
        <taxon>Kitasatosporales</taxon>
        <taxon>Streptomycetaceae</taxon>
        <taxon>Kitasatospora</taxon>
    </lineage>
</organism>
<evidence type="ECO:0000256" key="2">
    <source>
        <dbReference type="ARBA" id="ARBA00023125"/>
    </source>
</evidence>
<evidence type="ECO:0000313" key="6">
    <source>
        <dbReference type="EMBL" id="MFC7180624.1"/>
    </source>
</evidence>
<reference evidence="7" key="1">
    <citation type="journal article" date="2019" name="Int. J. Syst. Evol. Microbiol.">
        <title>The Global Catalogue of Microorganisms (GCM) 10K type strain sequencing project: providing services to taxonomists for standard genome sequencing and annotation.</title>
        <authorList>
            <consortium name="The Broad Institute Genomics Platform"/>
            <consortium name="The Broad Institute Genome Sequencing Center for Infectious Disease"/>
            <person name="Wu L."/>
            <person name="Ma J."/>
        </authorList>
    </citation>
    <scope>NUCLEOTIDE SEQUENCE [LARGE SCALE GENOMIC DNA]</scope>
    <source>
        <strain evidence="7">CGMCC 1.12859</strain>
    </source>
</reference>
<comment type="caution">
    <text evidence="6">The sequence shown here is derived from an EMBL/GenBank/DDBJ whole genome shotgun (WGS) entry which is preliminary data.</text>
</comment>
<dbReference type="EMBL" id="JBHTAJ010000021">
    <property type="protein sequence ID" value="MFC7180624.1"/>
    <property type="molecule type" value="Genomic_DNA"/>
</dbReference>
<evidence type="ECO:0000259" key="5">
    <source>
        <dbReference type="PROSITE" id="PS50977"/>
    </source>
</evidence>
<dbReference type="InterPro" id="IPR001647">
    <property type="entry name" value="HTH_TetR"/>
</dbReference>
<feature type="DNA-binding region" description="H-T-H motif" evidence="4">
    <location>
        <begin position="29"/>
        <end position="48"/>
    </location>
</feature>
<dbReference type="RefSeq" id="WP_345705058.1">
    <property type="nucleotide sequence ID" value="NZ_BAABKV010000001.1"/>
</dbReference>
<protein>
    <submittedName>
        <fullName evidence="6">TetR/AcrR family transcriptional regulator</fullName>
    </submittedName>
</protein>
<dbReference type="Pfam" id="PF21993">
    <property type="entry name" value="TetR_C_13_2"/>
    <property type="match status" value="1"/>
</dbReference>
<keyword evidence="3" id="KW-0804">Transcription</keyword>
<dbReference type="PANTHER" id="PTHR47506">
    <property type="entry name" value="TRANSCRIPTIONAL REGULATORY PROTEIN"/>
    <property type="match status" value="1"/>
</dbReference>
<evidence type="ECO:0000313" key="7">
    <source>
        <dbReference type="Proteomes" id="UP001596435"/>
    </source>
</evidence>
<gene>
    <name evidence="6" type="ORF">ACFQMG_13775</name>
</gene>
<name>A0ABW2FTM7_9ACTN</name>
<evidence type="ECO:0000256" key="3">
    <source>
        <dbReference type="ARBA" id="ARBA00023163"/>
    </source>
</evidence>
<keyword evidence="7" id="KW-1185">Reference proteome</keyword>
<proteinExistence type="predicted"/>
<keyword evidence="1" id="KW-0805">Transcription regulation</keyword>
<feature type="domain" description="HTH tetR-type" evidence="5">
    <location>
        <begin position="6"/>
        <end position="66"/>
    </location>
</feature>
<dbReference type="Proteomes" id="UP001596435">
    <property type="component" value="Unassembled WGS sequence"/>
</dbReference>
<dbReference type="PANTHER" id="PTHR47506:SF3">
    <property type="entry name" value="HTH-TYPE TRANSCRIPTIONAL REGULATOR LMRA"/>
    <property type="match status" value="1"/>
</dbReference>
<keyword evidence="2 4" id="KW-0238">DNA-binding</keyword>
<evidence type="ECO:0000256" key="1">
    <source>
        <dbReference type="ARBA" id="ARBA00023015"/>
    </source>
</evidence>
<evidence type="ECO:0000256" key="4">
    <source>
        <dbReference type="PROSITE-ProRule" id="PRU00335"/>
    </source>
</evidence>
<dbReference type="SUPFAM" id="SSF46689">
    <property type="entry name" value="Homeodomain-like"/>
    <property type="match status" value="1"/>
</dbReference>
<sequence>MGAKGEETRTRLLQATRLLIEAQGYYGTGLNQVLAESGAPRGSLYFHFPEGKDELVALSLQEAGQGVTDLIAGITGGELTPVEAVHGLLEIFAERMTESDYAKGCPLATVALETAAGHDRLRRVCADAYEAWQHSLARMLVRYGRDAAAAESLAGALLALVEGALLLARVQHSRAPLDQAARAAEILLRD</sequence>
<dbReference type="InterPro" id="IPR009057">
    <property type="entry name" value="Homeodomain-like_sf"/>
</dbReference>
<accession>A0ABW2FTM7</accession>
<dbReference type="Gene3D" id="1.10.357.10">
    <property type="entry name" value="Tetracycline Repressor, domain 2"/>
    <property type="match status" value="1"/>
</dbReference>
<dbReference type="Pfam" id="PF00440">
    <property type="entry name" value="TetR_N"/>
    <property type="match status" value="1"/>
</dbReference>
<dbReference type="SUPFAM" id="SSF48498">
    <property type="entry name" value="Tetracyclin repressor-like, C-terminal domain"/>
    <property type="match status" value="1"/>
</dbReference>
<dbReference type="InterPro" id="IPR054156">
    <property type="entry name" value="YxaF_TetR_C"/>
</dbReference>
<dbReference type="InterPro" id="IPR036271">
    <property type="entry name" value="Tet_transcr_reg_TetR-rel_C_sf"/>
</dbReference>